<accession>A0AAV1DK83</accession>
<sequence length="94" mass="10737">MVMDDLSMKPISAVDLLKVLDGRDPGALEEKLVDIGMDEALQLLKTSFKSSTVLTDVFLGDIRGKWKDLLVFKWEKKQQRKDIKIECEPIELTE</sequence>
<organism evidence="1 2">
    <name type="scientific">Oldenlandia corymbosa var. corymbosa</name>
    <dbReference type="NCBI Taxonomy" id="529605"/>
    <lineage>
        <taxon>Eukaryota</taxon>
        <taxon>Viridiplantae</taxon>
        <taxon>Streptophyta</taxon>
        <taxon>Embryophyta</taxon>
        <taxon>Tracheophyta</taxon>
        <taxon>Spermatophyta</taxon>
        <taxon>Magnoliopsida</taxon>
        <taxon>eudicotyledons</taxon>
        <taxon>Gunneridae</taxon>
        <taxon>Pentapetalae</taxon>
        <taxon>asterids</taxon>
        <taxon>lamiids</taxon>
        <taxon>Gentianales</taxon>
        <taxon>Rubiaceae</taxon>
        <taxon>Rubioideae</taxon>
        <taxon>Spermacoceae</taxon>
        <taxon>Hedyotis-Oldenlandia complex</taxon>
        <taxon>Oldenlandia</taxon>
    </lineage>
</organism>
<name>A0AAV1DK83_OLDCO</name>
<dbReference type="PANTHER" id="PTHR33103">
    <property type="entry name" value="OS01G0153900 PROTEIN"/>
    <property type="match status" value="1"/>
</dbReference>
<dbReference type="InterPro" id="IPR007750">
    <property type="entry name" value="DUF674"/>
</dbReference>
<keyword evidence="2" id="KW-1185">Reference proteome</keyword>
<gene>
    <name evidence="1" type="ORF">OLC1_LOCUS16384</name>
</gene>
<reference evidence="1" key="1">
    <citation type="submission" date="2023-03" db="EMBL/GenBank/DDBJ databases">
        <authorList>
            <person name="Julca I."/>
        </authorList>
    </citation>
    <scope>NUCLEOTIDE SEQUENCE</scope>
</reference>
<dbReference type="Proteomes" id="UP001161247">
    <property type="component" value="Chromosome 6"/>
</dbReference>
<dbReference type="AlphaFoldDB" id="A0AAV1DK83"/>
<proteinExistence type="predicted"/>
<protein>
    <submittedName>
        <fullName evidence="1">OLC1v1007844C1</fullName>
    </submittedName>
</protein>
<dbReference type="Pfam" id="PF05056">
    <property type="entry name" value="DUF674"/>
    <property type="match status" value="1"/>
</dbReference>
<dbReference type="EMBL" id="OX459123">
    <property type="protein sequence ID" value="CAI9108274.1"/>
    <property type="molecule type" value="Genomic_DNA"/>
</dbReference>
<dbReference type="PANTHER" id="PTHR33103:SF19">
    <property type="entry name" value="OS09G0544700 PROTEIN"/>
    <property type="match status" value="1"/>
</dbReference>
<evidence type="ECO:0000313" key="1">
    <source>
        <dbReference type="EMBL" id="CAI9108274.1"/>
    </source>
</evidence>
<evidence type="ECO:0000313" key="2">
    <source>
        <dbReference type="Proteomes" id="UP001161247"/>
    </source>
</evidence>